<dbReference type="PANTHER" id="PTHR43143:SF1">
    <property type="entry name" value="SERINE_THREONINE-PROTEIN PHOSPHATASE CPPED1"/>
    <property type="match status" value="1"/>
</dbReference>
<keyword evidence="4" id="KW-1185">Reference proteome</keyword>
<dbReference type="RefSeq" id="WP_332865317.1">
    <property type="nucleotide sequence ID" value="NZ_JBAFSM010000020.1"/>
</dbReference>
<evidence type="ECO:0000313" key="3">
    <source>
        <dbReference type="EMBL" id="MEG3437837.1"/>
    </source>
</evidence>
<sequence>MQFVADPPIAVKIQKMKERIRWRDPEISRRKIDQTRFFLDDPRGDSPEFSFLVIGDTGTGQQKYNPQRQVALRMLPHLADCRFTLHTGDVVYLVGSSEYYPENFIKPYKEMLVGGDRPETIDLDRILFKTPMFPVLGNHDYYDLPLLEGVFSGLTLPFRRFLSLRWDLDVGWHGSHQGQAFARAFLDYLARFERGPRFGEHLDRHYDAPTDTGYCLRYRPGVFTRLPNRYYTFRHGGIDFFALDSNTFNAPSPIPKTGEGEVLRHQLEQQLQDLEAEEGAIARELDRAIRSTEEEEIIHDLRVKLEQIEEMTLDIRKQLETTGEPAIDLEQLDWLERNLVESWNRSEVRGRVLFFHHPPYVTEATKWNLAQTRAIRQNIREVLRRVLNILGKRPDNRPLVDLVLNGHAHCLEYLRTIDPARADAGIPWFVCGGSGYSLRRQRPEGGDLYEDGKLMARSGLFVGRSGQGSRKRRPYSFLRVDTLPGTPPRFLVRPNVVERVGKEWNCRELPAIPI</sequence>
<dbReference type="Gene3D" id="3.60.21.10">
    <property type="match status" value="1"/>
</dbReference>
<dbReference type="GO" id="GO:0016787">
    <property type="term" value="F:hydrolase activity"/>
    <property type="evidence" value="ECO:0007669"/>
    <property type="project" value="InterPro"/>
</dbReference>
<evidence type="ECO:0000256" key="1">
    <source>
        <dbReference type="SAM" id="Coils"/>
    </source>
</evidence>
<organism evidence="3 4">
    <name type="scientific">Pannus brasiliensis CCIBt3594</name>
    <dbReference type="NCBI Taxonomy" id="1427578"/>
    <lineage>
        <taxon>Bacteria</taxon>
        <taxon>Bacillati</taxon>
        <taxon>Cyanobacteriota</taxon>
        <taxon>Cyanophyceae</taxon>
        <taxon>Oscillatoriophycideae</taxon>
        <taxon>Chroococcales</taxon>
        <taxon>Microcystaceae</taxon>
        <taxon>Pannus</taxon>
    </lineage>
</organism>
<dbReference type="Proteomes" id="UP001328733">
    <property type="component" value="Unassembled WGS sequence"/>
</dbReference>
<reference evidence="3 4" key="1">
    <citation type="submission" date="2024-01" db="EMBL/GenBank/DDBJ databases">
        <title>Genomic insights into the taxonomy and metabolism of the cyanobacterium Pannus brasiliensis CCIBt3594.</title>
        <authorList>
            <person name="Machado M."/>
            <person name="Botero N.B."/>
            <person name="Andreote A.P.D."/>
            <person name="Feitosa A.M.T."/>
            <person name="Popin R."/>
            <person name="Sivonen K."/>
            <person name="Fiore M.F."/>
        </authorList>
    </citation>
    <scope>NUCLEOTIDE SEQUENCE [LARGE SCALE GENOMIC DNA]</scope>
    <source>
        <strain evidence="3 4">CCIBt3594</strain>
    </source>
</reference>
<evidence type="ECO:0000313" key="4">
    <source>
        <dbReference type="Proteomes" id="UP001328733"/>
    </source>
</evidence>
<dbReference type="InterPro" id="IPR004843">
    <property type="entry name" value="Calcineurin-like_PHP"/>
</dbReference>
<keyword evidence="1" id="KW-0175">Coiled coil</keyword>
<gene>
    <name evidence="3" type="ORF">V0288_11980</name>
</gene>
<name>A0AAW9QJ53_9CHRO</name>
<dbReference type="InterPro" id="IPR051918">
    <property type="entry name" value="STPP_CPPED1"/>
</dbReference>
<accession>A0AAW9QJ53</accession>
<dbReference type="AlphaFoldDB" id="A0AAW9QJ53"/>
<feature type="coiled-coil region" evidence="1">
    <location>
        <begin position="264"/>
        <end position="311"/>
    </location>
</feature>
<dbReference type="InterPro" id="IPR029052">
    <property type="entry name" value="Metallo-depent_PP-like"/>
</dbReference>
<dbReference type="Pfam" id="PF00149">
    <property type="entry name" value="Metallophos"/>
    <property type="match status" value="1"/>
</dbReference>
<evidence type="ECO:0000259" key="2">
    <source>
        <dbReference type="Pfam" id="PF00149"/>
    </source>
</evidence>
<comment type="caution">
    <text evidence="3">The sequence shown here is derived from an EMBL/GenBank/DDBJ whole genome shotgun (WGS) entry which is preliminary data.</text>
</comment>
<protein>
    <submittedName>
        <fullName evidence="3">Metallophosphoesterase</fullName>
    </submittedName>
</protein>
<proteinExistence type="predicted"/>
<dbReference type="SUPFAM" id="SSF56300">
    <property type="entry name" value="Metallo-dependent phosphatases"/>
    <property type="match status" value="1"/>
</dbReference>
<feature type="domain" description="Calcineurin-like phosphoesterase" evidence="2">
    <location>
        <begin position="50"/>
        <end position="165"/>
    </location>
</feature>
<dbReference type="PANTHER" id="PTHR43143">
    <property type="entry name" value="METALLOPHOSPHOESTERASE, CALCINEURIN SUPERFAMILY"/>
    <property type="match status" value="1"/>
</dbReference>
<dbReference type="EMBL" id="JBAFSM010000020">
    <property type="protein sequence ID" value="MEG3437837.1"/>
    <property type="molecule type" value="Genomic_DNA"/>
</dbReference>